<comment type="caution">
    <text evidence="1">The sequence shown here is derived from an EMBL/GenBank/DDBJ whole genome shotgun (WGS) entry which is preliminary data.</text>
</comment>
<organism evidence="1 2">
    <name type="scientific">Nonomuraea dietziae</name>
    <dbReference type="NCBI Taxonomy" id="65515"/>
    <lineage>
        <taxon>Bacteria</taxon>
        <taxon>Bacillati</taxon>
        <taxon>Actinomycetota</taxon>
        <taxon>Actinomycetes</taxon>
        <taxon>Streptosporangiales</taxon>
        <taxon>Streptosporangiaceae</taxon>
        <taxon>Nonomuraea</taxon>
    </lineage>
</organism>
<dbReference type="GeneID" id="95395735"/>
<gene>
    <name evidence="1" type="ORF">FHR33_009763</name>
</gene>
<evidence type="ECO:0000313" key="2">
    <source>
        <dbReference type="Proteomes" id="UP000579945"/>
    </source>
</evidence>
<keyword evidence="2" id="KW-1185">Reference proteome</keyword>
<accession>A0A7W5VLW8</accession>
<dbReference type="RefSeq" id="WP_183662534.1">
    <property type="nucleotide sequence ID" value="NZ_JACIBV010000003.1"/>
</dbReference>
<evidence type="ECO:0008006" key="3">
    <source>
        <dbReference type="Google" id="ProtNLM"/>
    </source>
</evidence>
<reference evidence="1 2" key="1">
    <citation type="submission" date="2020-08" db="EMBL/GenBank/DDBJ databases">
        <title>Sequencing the genomes of 1000 actinobacteria strains.</title>
        <authorList>
            <person name="Klenk H.-P."/>
        </authorList>
    </citation>
    <scope>NUCLEOTIDE SEQUENCE [LARGE SCALE GENOMIC DNA]</scope>
    <source>
        <strain evidence="1 2">DSM 44320</strain>
    </source>
</reference>
<sequence>MTRIGYSLRETATGTLFGDLPPDPRLLIDALADDGHHMVPLNPAPRPTGAPLGFPAISVLLLEWQPDDTTTGPASDARTRQRLQHQRDLLAHYTGQRATPTLLWDTSSALPKTHPLRRARHVTVCDIGRRFGARRLLPPLPASALKAPDADTLASKPRRFTVGYVGDLDIHRQAYNAFLAPAIRQFPHVVVGAGGERCSCWPPDDATHRRLRDVYSQSLATILLPPDYGVSGIGVLEQLAQAILAGCVPLLPTALSPFDQFITARLLIDSERAALERLHWLNDIATTAEHTALLGDCLDRLQRFSLTRQHTALRAMIADLLRLPYPRGGTPAR</sequence>
<dbReference type="EMBL" id="JACIBV010000003">
    <property type="protein sequence ID" value="MBB3733810.1"/>
    <property type="molecule type" value="Genomic_DNA"/>
</dbReference>
<proteinExistence type="predicted"/>
<dbReference type="AlphaFoldDB" id="A0A7W5VLW8"/>
<dbReference type="Proteomes" id="UP000579945">
    <property type="component" value="Unassembled WGS sequence"/>
</dbReference>
<evidence type="ECO:0000313" key="1">
    <source>
        <dbReference type="EMBL" id="MBB3733810.1"/>
    </source>
</evidence>
<protein>
    <recommendedName>
        <fullName evidence="3">Exostosin GT47 domain-containing protein</fullName>
    </recommendedName>
</protein>
<name>A0A7W5VLW8_9ACTN</name>